<feature type="signal peptide" evidence="2">
    <location>
        <begin position="1"/>
        <end position="23"/>
    </location>
</feature>
<dbReference type="GeneID" id="18923585"/>
<sequence length="753" mass="76421">MQFDLIRAGLILVGVQLLSNVSGVPVDGPSQDGNLQKFKGQIGAPAPAVTIGGRGFLVALPKGPPAEYTDVAGALSRSCDVQKNLCANFVNGGKGGKGDKKLSVSDCEAQYSDCMKSPTNPSKSNTDQAAQVPVTSNKLIANETKLVEAVNTEPPSTASTNTTSTTSDTTAVSTNTTSAVTAGTSVAATDTTTSPANITTSPADTATPPTNITTTPTDTTTPPADTATPPADTATPPAEITAQPTNTTTLPKDTNTPSADTNTPLKDTTTPPKETTDPPANATTPSTDKSTPPANATTPPTETNNPPANATIPSTEKSTPPVNATTPPADTSTPPKDTVTPSKDNTPPANTTNTTPGSQTSEGNFQTFTGALGNIPAPKVVKNGNKFDVLKAKGGKATLNALKNAIVRSCDVQFNACADAFNLNKTPGTSLDACGKQKTDCLATVDESVKKAGDTTASPSGNPSTPNTTPSTPDTTPPTTSTPPTNTTTPSPNTNPPPTQSTEGNLQTFTGALGGIPPPKVVKGEKKFDVIKADGSKATLGSLKNALVRSCDVQFNKCADAFNLKKTPGTSLDACGKQKSDCIASTDESVKKAGDTTSSSTSTSSTTPTNPPSNATTTPINASNPPTNTATPPTNTATPPTNTTSPTDKNPAPNASTEGNLQTFTGALGGISPPKVVKGDKTFDVIKKAGGKATLNTLRDALVRSCDAQFNACADAFNLKKTPGTSLETCGKQKTDCTATVDESVKKAGDAKA</sequence>
<feature type="compositionally biased region" description="Polar residues" evidence="1">
    <location>
        <begin position="281"/>
        <end position="290"/>
    </location>
</feature>
<protein>
    <recommendedName>
        <fullName evidence="5">Secreted protein</fullName>
    </recommendedName>
</protein>
<dbReference type="AlphaFoldDB" id="F4RUH9"/>
<reference evidence="4" key="1">
    <citation type="journal article" date="2011" name="Proc. Natl. Acad. Sci. U.S.A.">
        <title>Obligate biotrophy features unraveled by the genomic analysis of rust fungi.</title>
        <authorList>
            <person name="Duplessis S."/>
            <person name="Cuomo C.A."/>
            <person name="Lin Y.-C."/>
            <person name="Aerts A."/>
            <person name="Tisserant E."/>
            <person name="Veneault-Fourrey C."/>
            <person name="Joly D.L."/>
            <person name="Hacquard S."/>
            <person name="Amselem J."/>
            <person name="Cantarel B.L."/>
            <person name="Chiu R."/>
            <person name="Coutinho P.M."/>
            <person name="Feau N."/>
            <person name="Field M."/>
            <person name="Frey P."/>
            <person name="Gelhaye E."/>
            <person name="Goldberg J."/>
            <person name="Grabherr M.G."/>
            <person name="Kodira C.D."/>
            <person name="Kohler A."/>
            <person name="Kuees U."/>
            <person name="Lindquist E.A."/>
            <person name="Lucas S.M."/>
            <person name="Mago R."/>
            <person name="Mauceli E."/>
            <person name="Morin E."/>
            <person name="Murat C."/>
            <person name="Pangilinan J.L."/>
            <person name="Park R."/>
            <person name="Pearson M."/>
            <person name="Quesneville H."/>
            <person name="Rouhier N."/>
            <person name="Sakthikumar S."/>
            <person name="Salamov A.A."/>
            <person name="Schmutz J."/>
            <person name="Selles B."/>
            <person name="Shapiro H."/>
            <person name="Tanguay P."/>
            <person name="Tuskan G.A."/>
            <person name="Henrissat B."/>
            <person name="Van de Peer Y."/>
            <person name="Rouze P."/>
            <person name="Ellis J.G."/>
            <person name="Dodds P.N."/>
            <person name="Schein J.E."/>
            <person name="Zhong S."/>
            <person name="Hamelin R.C."/>
            <person name="Grigoriev I.V."/>
            <person name="Szabo L.J."/>
            <person name="Martin F."/>
        </authorList>
    </citation>
    <scope>NUCLEOTIDE SEQUENCE [LARGE SCALE GENOMIC DNA]</scope>
    <source>
        <strain evidence="4">98AG31 / pathotype 3-4-7</strain>
    </source>
</reference>
<feature type="compositionally biased region" description="Polar residues" evidence="1">
    <location>
        <begin position="312"/>
        <end position="323"/>
    </location>
</feature>
<feature type="region of interest" description="Disordered" evidence="1">
    <location>
        <begin position="586"/>
        <end position="673"/>
    </location>
</feature>
<proteinExistence type="predicted"/>
<organism evidence="4">
    <name type="scientific">Melampsora larici-populina (strain 98AG31 / pathotype 3-4-7)</name>
    <name type="common">Poplar leaf rust fungus</name>
    <dbReference type="NCBI Taxonomy" id="747676"/>
    <lineage>
        <taxon>Eukaryota</taxon>
        <taxon>Fungi</taxon>
        <taxon>Dikarya</taxon>
        <taxon>Basidiomycota</taxon>
        <taxon>Pucciniomycotina</taxon>
        <taxon>Pucciniomycetes</taxon>
        <taxon>Pucciniales</taxon>
        <taxon>Melampsoraceae</taxon>
        <taxon>Melampsora</taxon>
    </lineage>
</organism>
<dbReference type="eggNOG" id="KOG1216">
    <property type="taxonomic scope" value="Eukaryota"/>
</dbReference>
<feature type="compositionally biased region" description="Low complexity" evidence="1">
    <location>
        <begin position="596"/>
        <end position="647"/>
    </location>
</feature>
<keyword evidence="4" id="KW-1185">Reference proteome</keyword>
<gene>
    <name evidence="3" type="ORF">MELLADRAFT_108857</name>
</gene>
<dbReference type="EMBL" id="GL883121">
    <property type="protein sequence ID" value="EGG03996.1"/>
    <property type="molecule type" value="Genomic_DNA"/>
</dbReference>
<evidence type="ECO:0000313" key="3">
    <source>
        <dbReference type="EMBL" id="EGG03996.1"/>
    </source>
</evidence>
<feature type="compositionally biased region" description="Polar residues" evidence="1">
    <location>
        <begin position="117"/>
        <end position="139"/>
    </location>
</feature>
<dbReference type="RefSeq" id="XP_007412789.1">
    <property type="nucleotide sequence ID" value="XM_007412727.1"/>
</dbReference>
<evidence type="ECO:0000256" key="2">
    <source>
        <dbReference type="SAM" id="SignalP"/>
    </source>
</evidence>
<evidence type="ECO:0000256" key="1">
    <source>
        <dbReference type="SAM" id="MobiDB-lite"/>
    </source>
</evidence>
<feature type="chain" id="PRO_5003321795" description="Secreted protein" evidence="2">
    <location>
        <begin position="24"/>
        <end position="753"/>
    </location>
</feature>
<feature type="compositionally biased region" description="Low complexity" evidence="1">
    <location>
        <begin position="324"/>
        <end position="338"/>
    </location>
</feature>
<feature type="compositionally biased region" description="Polar residues" evidence="1">
    <location>
        <begin position="653"/>
        <end position="665"/>
    </location>
</feature>
<feature type="region of interest" description="Disordered" evidence="1">
    <location>
        <begin position="452"/>
        <end position="520"/>
    </location>
</feature>
<feature type="region of interest" description="Disordered" evidence="1">
    <location>
        <begin position="113"/>
        <end position="364"/>
    </location>
</feature>
<feature type="compositionally biased region" description="Low complexity" evidence="1">
    <location>
        <begin position="455"/>
        <end position="492"/>
    </location>
</feature>
<dbReference type="OrthoDB" id="2153847at2759"/>
<accession>F4RUH9</accession>
<dbReference type="Proteomes" id="UP000001072">
    <property type="component" value="Unassembled WGS sequence"/>
</dbReference>
<keyword evidence="2" id="KW-0732">Signal</keyword>
<feature type="compositionally biased region" description="Low complexity" evidence="1">
    <location>
        <begin position="345"/>
        <end position="356"/>
    </location>
</feature>
<evidence type="ECO:0000313" key="4">
    <source>
        <dbReference type="Proteomes" id="UP000001072"/>
    </source>
</evidence>
<dbReference type="KEGG" id="mlr:MELLADRAFT_108857"/>
<dbReference type="InParanoid" id="F4RUH9"/>
<name>F4RUH9_MELLP</name>
<feature type="compositionally biased region" description="Low complexity" evidence="1">
    <location>
        <begin position="156"/>
        <end position="279"/>
    </location>
</feature>
<dbReference type="HOGENOM" id="CLU_369624_0_0_1"/>
<dbReference type="VEuPathDB" id="FungiDB:MELLADRAFT_108857"/>
<dbReference type="PRINTS" id="PR01217">
    <property type="entry name" value="PRICHEXTENSN"/>
</dbReference>
<feature type="compositionally biased region" description="Low complexity" evidence="1">
    <location>
        <begin position="291"/>
        <end position="311"/>
    </location>
</feature>
<evidence type="ECO:0008006" key="5">
    <source>
        <dbReference type="Google" id="ProtNLM"/>
    </source>
</evidence>